<dbReference type="AlphaFoldDB" id="A0A1G4G4A9"/>
<accession>A0A1G4G4A9</accession>
<name>A0A1G4G4A9_9BACT</name>
<feature type="signal peptide" evidence="1">
    <location>
        <begin position="1"/>
        <end position="18"/>
    </location>
</feature>
<evidence type="ECO:0000313" key="3">
    <source>
        <dbReference type="Proteomes" id="UP000178485"/>
    </source>
</evidence>
<protein>
    <recommendedName>
        <fullName evidence="4">Secreted protein</fullName>
    </recommendedName>
</protein>
<dbReference type="KEGG" id="pmuc:ING2E5A_0495"/>
<dbReference type="EMBL" id="LT608328">
    <property type="protein sequence ID" value="SCM55648.1"/>
    <property type="molecule type" value="Genomic_DNA"/>
</dbReference>
<feature type="chain" id="PRO_5009603769" description="Secreted protein" evidence="1">
    <location>
        <begin position="19"/>
        <end position="166"/>
    </location>
</feature>
<proteinExistence type="predicted"/>
<evidence type="ECO:0000313" key="2">
    <source>
        <dbReference type="EMBL" id="SCM55648.1"/>
    </source>
</evidence>
<keyword evidence="3" id="KW-1185">Reference proteome</keyword>
<sequence>MCRKIIVSLCLIICPVLAVNTQGRDSDTDLRIGLGFSTLKQGNVFLVLSEYELDAKLSDYFTVAPSIVLNVVDKWKSDSEKLFQANMNVFLSPFRNNRRNDFRIGSGLSFYKFNQPVIRSAFGFNLIVEDSYSINDRFFIGVKAFMQPYFNRESSSGVLLKAGINL</sequence>
<organism evidence="2 3">
    <name type="scientific">Petrimonas mucosa</name>
    <dbReference type="NCBI Taxonomy" id="1642646"/>
    <lineage>
        <taxon>Bacteria</taxon>
        <taxon>Pseudomonadati</taxon>
        <taxon>Bacteroidota</taxon>
        <taxon>Bacteroidia</taxon>
        <taxon>Bacteroidales</taxon>
        <taxon>Dysgonomonadaceae</taxon>
        <taxon>Petrimonas</taxon>
    </lineage>
</organism>
<reference evidence="2 3" key="1">
    <citation type="submission" date="2016-08" db="EMBL/GenBank/DDBJ databases">
        <authorList>
            <person name="Seilhamer J.J."/>
        </authorList>
    </citation>
    <scope>NUCLEOTIDE SEQUENCE [LARGE SCALE GENOMIC DNA]</scope>
    <source>
        <strain evidence="2">ING2-E5A</strain>
    </source>
</reference>
<evidence type="ECO:0000256" key="1">
    <source>
        <dbReference type="SAM" id="SignalP"/>
    </source>
</evidence>
<gene>
    <name evidence="2" type="ORF">ING2E5A_0495</name>
</gene>
<dbReference type="RefSeq" id="WP_143102518.1">
    <property type="nucleotide sequence ID" value="NZ_LT608328.1"/>
</dbReference>
<evidence type="ECO:0008006" key="4">
    <source>
        <dbReference type="Google" id="ProtNLM"/>
    </source>
</evidence>
<keyword evidence="1" id="KW-0732">Signal</keyword>
<dbReference type="STRING" id="1642646.ING2E5A_0495"/>
<dbReference type="Proteomes" id="UP000178485">
    <property type="component" value="Chromosome i"/>
</dbReference>